<dbReference type="Proteomes" id="UP000030765">
    <property type="component" value="Unassembled WGS sequence"/>
</dbReference>
<reference evidence="2" key="2">
    <citation type="submission" date="2020-05" db="UniProtKB">
        <authorList>
            <consortium name="EnsemblMetazoa"/>
        </authorList>
    </citation>
    <scope>IDENTIFICATION</scope>
</reference>
<gene>
    <name evidence="1" type="ORF">ZHAS_00015023</name>
</gene>
<evidence type="ECO:0000313" key="1">
    <source>
        <dbReference type="EMBL" id="KFB47010.1"/>
    </source>
</evidence>
<keyword evidence="3" id="KW-1185">Reference proteome</keyword>
<accession>A0A084W9W6</accession>
<sequence length="125" mass="14720">MQTVVQSAQYQEEFPAKEEHLKKELPLVANSVQDKPAVIMLKRQRRLRAKMKAARNLLEKACSEAVEKNTGHKKQIIQKRVYLGVYRKLLGLPAKDLSVEWENSKRKIMIWKKKRLMKNRPRIVN</sequence>
<dbReference type="AlphaFoldDB" id="A0A084W9W6"/>
<protein>
    <submittedName>
        <fullName evidence="1 2">Uncharacterized protein</fullName>
    </submittedName>
</protein>
<dbReference type="EMBL" id="KE525326">
    <property type="protein sequence ID" value="KFB47010.1"/>
    <property type="molecule type" value="Genomic_DNA"/>
</dbReference>
<dbReference type="EMBL" id="ATLV01021955">
    <property type="status" value="NOT_ANNOTATED_CDS"/>
    <property type="molecule type" value="Genomic_DNA"/>
</dbReference>
<reference evidence="1 3" key="1">
    <citation type="journal article" date="2014" name="BMC Genomics">
        <title>Genome sequence of Anopheles sinensis provides insight into genetics basis of mosquito competence for malaria parasites.</title>
        <authorList>
            <person name="Zhou D."/>
            <person name="Zhang D."/>
            <person name="Ding G."/>
            <person name="Shi L."/>
            <person name="Hou Q."/>
            <person name="Ye Y."/>
            <person name="Xu Y."/>
            <person name="Zhou H."/>
            <person name="Xiong C."/>
            <person name="Li S."/>
            <person name="Yu J."/>
            <person name="Hong S."/>
            <person name="Yu X."/>
            <person name="Zou P."/>
            <person name="Chen C."/>
            <person name="Chang X."/>
            <person name="Wang W."/>
            <person name="Lv Y."/>
            <person name="Sun Y."/>
            <person name="Ma L."/>
            <person name="Shen B."/>
            <person name="Zhu C."/>
        </authorList>
    </citation>
    <scope>NUCLEOTIDE SEQUENCE [LARGE SCALE GENOMIC DNA]</scope>
</reference>
<evidence type="ECO:0000313" key="2">
    <source>
        <dbReference type="EnsemblMetazoa" id="ASIC015023-PA"/>
    </source>
</evidence>
<proteinExistence type="predicted"/>
<evidence type="ECO:0000313" key="3">
    <source>
        <dbReference type="Proteomes" id="UP000030765"/>
    </source>
</evidence>
<organism evidence="1">
    <name type="scientific">Anopheles sinensis</name>
    <name type="common">Mosquito</name>
    <dbReference type="NCBI Taxonomy" id="74873"/>
    <lineage>
        <taxon>Eukaryota</taxon>
        <taxon>Metazoa</taxon>
        <taxon>Ecdysozoa</taxon>
        <taxon>Arthropoda</taxon>
        <taxon>Hexapoda</taxon>
        <taxon>Insecta</taxon>
        <taxon>Pterygota</taxon>
        <taxon>Neoptera</taxon>
        <taxon>Endopterygota</taxon>
        <taxon>Diptera</taxon>
        <taxon>Nematocera</taxon>
        <taxon>Culicoidea</taxon>
        <taxon>Culicidae</taxon>
        <taxon>Anophelinae</taxon>
        <taxon>Anopheles</taxon>
    </lineage>
</organism>
<dbReference type="EnsemblMetazoa" id="ASIC015023-RA">
    <property type="protein sequence ID" value="ASIC015023-PA"/>
    <property type="gene ID" value="ASIC015023"/>
</dbReference>
<name>A0A084W9W6_ANOSI</name>
<dbReference type="VEuPathDB" id="VectorBase:ASIC015023"/>